<dbReference type="SUPFAM" id="SSF53067">
    <property type="entry name" value="Actin-like ATPase domain"/>
    <property type="match status" value="2"/>
</dbReference>
<gene>
    <name evidence="5" type="ORF">RFI_19485</name>
</gene>
<evidence type="ECO:0000256" key="3">
    <source>
        <dbReference type="SAM" id="MobiDB-lite"/>
    </source>
</evidence>
<dbReference type="GO" id="GO:0005524">
    <property type="term" value="F:ATP binding"/>
    <property type="evidence" value="ECO:0007669"/>
    <property type="project" value="UniProtKB-KW"/>
</dbReference>
<comment type="caution">
    <text evidence="5">The sequence shown here is derived from an EMBL/GenBank/DDBJ whole genome shotgun (WGS) entry which is preliminary data.</text>
</comment>
<keyword evidence="4" id="KW-0472">Membrane</keyword>
<sequence>MFLPKDIEQQMESPGGRRQSLSYASHHLNSWAQETGFERSSSVAIGVYIGERWTYVSAFQEGVISDVIKKMPSVITFAKENTFFGHDAFKHSFNNIENTIYGFFALLGKRCRLDRKYKGSEGMMKENIGIPIRQSEESVGKKGRGSNENKNSNQIIIYTPIQLVSMFLQHIVKESSQVLSSYNNVSEENDVLYALWICCTCISQALVHAAKLAKIENVRIPIVYCCWIKIATEEDMATQAEKDFQKKKFPGKTLIVDVSHMACSLAVVEAKTSRGGTEIVKVHSTAGSDLGGVGTILNDLSLHVVTRFVEQYQRHHEDNLHANDELSSYAKDNGLDTKHPLDDMNHLPTEHNAKQLKEIIKNNVIKADVESTNEITHRNNVDIGNERKRHNDEKKVVENGNIEKVSKHHKKLSMANRILAQYGSLTTLELSDDYIDKNASLSNGYNGTKEEKEEELITHWRRQSLLNGQKVCVSMTNSFYLFNTKKKQTLIQWNENDDDTGNDENQIKKAFENYEKSVEQKKQDEAMKCRFRARMICASVLEHLHDKYNKDISLHYDRFYGDYSLHLIMKLKTLEQLIIEPFVFEIRQQIDLLLQDTKETEIHDLNTCIVTGDGAAIPAVSDCIEEYFDVNDSLKNKPVVSRGCALVCAGDLGVILSWGRIMFVCFFPLVLLFDSSQFTRFIRI</sequence>
<name>X6MXM5_RETFI</name>
<dbReference type="Proteomes" id="UP000023152">
    <property type="component" value="Unassembled WGS sequence"/>
</dbReference>
<keyword evidence="4" id="KW-1133">Transmembrane helix</keyword>
<evidence type="ECO:0000256" key="2">
    <source>
        <dbReference type="ARBA" id="ARBA00022840"/>
    </source>
</evidence>
<dbReference type="Gene3D" id="3.90.640.10">
    <property type="entry name" value="Actin, Chain A, domain 4"/>
    <property type="match status" value="2"/>
</dbReference>
<keyword evidence="6" id="KW-1185">Reference proteome</keyword>
<dbReference type="GO" id="GO:0140662">
    <property type="term" value="F:ATP-dependent protein folding chaperone"/>
    <property type="evidence" value="ECO:0007669"/>
    <property type="project" value="InterPro"/>
</dbReference>
<keyword evidence="1" id="KW-0547">Nucleotide-binding</keyword>
<dbReference type="InterPro" id="IPR013126">
    <property type="entry name" value="Hsp_70_fam"/>
</dbReference>
<feature type="region of interest" description="Disordered" evidence="3">
    <location>
        <begin position="1"/>
        <end position="20"/>
    </location>
</feature>
<dbReference type="AlphaFoldDB" id="X6MXM5"/>
<protein>
    <submittedName>
        <fullName evidence="5">Uncharacterized protein</fullName>
    </submittedName>
</protein>
<keyword evidence="2" id="KW-0067">ATP-binding</keyword>
<dbReference type="InterPro" id="IPR043129">
    <property type="entry name" value="ATPase_NBD"/>
</dbReference>
<evidence type="ECO:0000256" key="1">
    <source>
        <dbReference type="ARBA" id="ARBA00022741"/>
    </source>
</evidence>
<proteinExistence type="predicted"/>
<keyword evidence="4" id="KW-0812">Transmembrane</keyword>
<reference evidence="5 6" key="1">
    <citation type="journal article" date="2013" name="Curr. Biol.">
        <title>The Genome of the Foraminiferan Reticulomyxa filosa.</title>
        <authorList>
            <person name="Glockner G."/>
            <person name="Hulsmann N."/>
            <person name="Schleicher M."/>
            <person name="Noegel A.A."/>
            <person name="Eichinger L."/>
            <person name="Gallinger C."/>
            <person name="Pawlowski J."/>
            <person name="Sierra R."/>
            <person name="Euteneuer U."/>
            <person name="Pillet L."/>
            <person name="Moustafa A."/>
            <person name="Platzer M."/>
            <person name="Groth M."/>
            <person name="Szafranski K."/>
            <person name="Schliwa M."/>
        </authorList>
    </citation>
    <scope>NUCLEOTIDE SEQUENCE [LARGE SCALE GENOMIC DNA]</scope>
</reference>
<evidence type="ECO:0000313" key="6">
    <source>
        <dbReference type="Proteomes" id="UP000023152"/>
    </source>
</evidence>
<dbReference type="Pfam" id="PF00012">
    <property type="entry name" value="HSP70"/>
    <property type="match status" value="1"/>
</dbReference>
<feature type="transmembrane region" description="Helical" evidence="4">
    <location>
        <begin position="652"/>
        <end position="673"/>
    </location>
</feature>
<dbReference type="Gene3D" id="3.30.30.30">
    <property type="match status" value="1"/>
</dbReference>
<organism evidence="5 6">
    <name type="scientific">Reticulomyxa filosa</name>
    <dbReference type="NCBI Taxonomy" id="46433"/>
    <lineage>
        <taxon>Eukaryota</taxon>
        <taxon>Sar</taxon>
        <taxon>Rhizaria</taxon>
        <taxon>Retaria</taxon>
        <taxon>Foraminifera</taxon>
        <taxon>Monothalamids</taxon>
        <taxon>Reticulomyxidae</taxon>
        <taxon>Reticulomyxa</taxon>
    </lineage>
</organism>
<evidence type="ECO:0000313" key="5">
    <source>
        <dbReference type="EMBL" id="ETO17825.1"/>
    </source>
</evidence>
<dbReference type="Gene3D" id="3.30.420.40">
    <property type="match status" value="4"/>
</dbReference>
<accession>X6MXM5</accession>
<dbReference type="PANTHER" id="PTHR45639">
    <property type="entry name" value="HSC70CB, ISOFORM G-RELATED"/>
    <property type="match status" value="1"/>
</dbReference>
<dbReference type="EMBL" id="ASPP01015934">
    <property type="protein sequence ID" value="ETO17825.1"/>
    <property type="molecule type" value="Genomic_DNA"/>
</dbReference>
<evidence type="ECO:0000256" key="4">
    <source>
        <dbReference type="SAM" id="Phobius"/>
    </source>
</evidence>